<accession>A0A0C1QNI6</accession>
<evidence type="ECO:0000256" key="2">
    <source>
        <dbReference type="SAM" id="Phobius"/>
    </source>
</evidence>
<organism evidence="3 4">
    <name type="scientific">Candidatus Jidaibacter acanthamoebae</name>
    <dbReference type="NCBI Taxonomy" id="86105"/>
    <lineage>
        <taxon>Bacteria</taxon>
        <taxon>Pseudomonadati</taxon>
        <taxon>Pseudomonadota</taxon>
        <taxon>Alphaproteobacteria</taxon>
        <taxon>Rickettsiales</taxon>
        <taxon>Candidatus Midichloriaceae</taxon>
        <taxon>Candidatus Jidaibacter</taxon>
    </lineage>
</organism>
<dbReference type="OrthoDB" id="7366810at2"/>
<feature type="region of interest" description="Disordered" evidence="1">
    <location>
        <begin position="1"/>
        <end position="25"/>
    </location>
</feature>
<evidence type="ECO:0000313" key="4">
    <source>
        <dbReference type="Proteomes" id="UP000031258"/>
    </source>
</evidence>
<feature type="compositionally biased region" description="Basic and acidic residues" evidence="1">
    <location>
        <begin position="1"/>
        <end position="20"/>
    </location>
</feature>
<dbReference type="Pfam" id="PF10097">
    <property type="entry name" value="DUF2335"/>
    <property type="match status" value="1"/>
</dbReference>
<gene>
    <name evidence="3" type="ORF">NF27_DP01470</name>
</gene>
<name>A0A0C1QNI6_9RICK</name>
<evidence type="ECO:0000313" key="3">
    <source>
        <dbReference type="EMBL" id="KIE05603.1"/>
    </source>
</evidence>
<dbReference type="RefSeq" id="WP_039455860.1">
    <property type="nucleotide sequence ID" value="NZ_JSWE01000092.1"/>
</dbReference>
<keyword evidence="2" id="KW-0472">Membrane</keyword>
<dbReference type="InterPro" id="IPR019284">
    <property type="entry name" value="RP532"/>
</dbReference>
<dbReference type="Proteomes" id="UP000031258">
    <property type="component" value="Unassembled WGS sequence"/>
</dbReference>
<comment type="caution">
    <text evidence="3">The sequence shown here is derived from an EMBL/GenBank/DDBJ whole genome shotgun (WGS) entry which is preliminary data.</text>
</comment>
<protein>
    <recommendedName>
        <fullName evidence="5">DUF2335 domain-containing protein</fullName>
    </recommendedName>
</protein>
<keyword evidence="4" id="KW-1185">Reference proteome</keyword>
<keyword evidence="2" id="KW-1133">Transmembrane helix</keyword>
<reference evidence="3 4" key="1">
    <citation type="submission" date="2014-11" db="EMBL/GenBank/DDBJ databases">
        <title>A Rickettsiales Symbiont of Amoebae With Ancient Features.</title>
        <authorList>
            <person name="Schulz F."/>
            <person name="Martijn J."/>
            <person name="Wascher F."/>
            <person name="Kostanjsek R."/>
            <person name="Ettema T.J."/>
            <person name="Horn M."/>
        </authorList>
    </citation>
    <scope>NUCLEOTIDE SEQUENCE [LARGE SCALE GENOMIC DNA]</scope>
    <source>
        <strain evidence="3 4">UWC36</strain>
    </source>
</reference>
<evidence type="ECO:0000256" key="1">
    <source>
        <dbReference type="SAM" id="MobiDB-lite"/>
    </source>
</evidence>
<feature type="transmembrane region" description="Helical" evidence="2">
    <location>
        <begin position="77"/>
        <end position="98"/>
    </location>
</feature>
<keyword evidence="2" id="KW-0812">Transmembrane</keyword>
<evidence type="ECO:0008006" key="5">
    <source>
        <dbReference type="Google" id="ProtNLM"/>
    </source>
</evidence>
<feature type="transmembrane region" description="Helical" evidence="2">
    <location>
        <begin position="104"/>
        <end position="125"/>
    </location>
</feature>
<dbReference type="EMBL" id="JSWE01000092">
    <property type="protein sequence ID" value="KIE05603.1"/>
    <property type="molecule type" value="Genomic_DNA"/>
</dbReference>
<dbReference type="AlphaFoldDB" id="A0A0C1QNI6"/>
<proteinExistence type="predicted"/>
<sequence length="142" mass="16339">MKDNRRDNKPRYRYNNRDNYSDQPRGLALPSPALLESYDEISPGLADKLADIIKQEQKHRHDWENKYLRAMSNTAKIGQLFGLVLAVIIIYATILLAGEENNTYIAAVTCFSGFAFLSCAVLASIKTKQHMRRPHHTKQYKR</sequence>